<protein>
    <recommendedName>
        <fullName evidence="2">HD/PDEase domain-containing protein</fullName>
    </recommendedName>
</protein>
<dbReference type="PANTHER" id="PTHR11373">
    <property type="entry name" value="DEOXYNUCLEOSIDE TRIPHOSPHATE TRIPHOSPHOHYDROLASE"/>
    <property type="match status" value="1"/>
</dbReference>
<evidence type="ECO:0000313" key="3">
    <source>
        <dbReference type="EMBL" id="RIB14226.1"/>
    </source>
</evidence>
<dbReference type="InterPro" id="IPR003607">
    <property type="entry name" value="HD/PDEase_dom"/>
</dbReference>
<feature type="region of interest" description="Disordered" evidence="1">
    <location>
        <begin position="465"/>
        <end position="501"/>
    </location>
</feature>
<dbReference type="SUPFAM" id="SSF109604">
    <property type="entry name" value="HD-domain/PDEase-like"/>
    <property type="match status" value="1"/>
</dbReference>
<evidence type="ECO:0000259" key="2">
    <source>
        <dbReference type="SMART" id="SM00471"/>
    </source>
</evidence>
<dbReference type="CDD" id="cd00077">
    <property type="entry name" value="HDc"/>
    <property type="match status" value="1"/>
</dbReference>
<comment type="caution">
    <text evidence="3">The sequence shown here is derived from an EMBL/GenBank/DDBJ whole genome shotgun (WGS) entry which is preliminary data.</text>
</comment>
<dbReference type="PANTHER" id="PTHR11373:SF4">
    <property type="entry name" value="DEOXYNUCLEOSIDE TRIPHOSPHATE TRIPHOSPHOHYDROLASE SAMHD1"/>
    <property type="match status" value="1"/>
</dbReference>
<dbReference type="Gene3D" id="3.30.70.2760">
    <property type="match status" value="1"/>
</dbReference>
<dbReference type="SMART" id="SM00471">
    <property type="entry name" value="HDc"/>
    <property type="match status" value="1"/>
</dbReference>
<keyword evidence="4" id="KW-1185">Reference proteome</keyword>
<dbReference type="GO" id="GO:0005634">
    <property type="term" value="C:nucleus"/>
    <property type="evidence" value="ECO:0007669"/>
    <property type="project" value="TreeGrafter"/>
</dbReference>
<dbReference type="OrthoDB" id="9991235at2759"/>
<dbReference type="AlphaFoldDB" id="A0A397V4H9"/>
<proteinExistence type="predicted"/>
<dbReference type="GO" id="GO:0006203">
    <property type="term" value="P:dGTP catabolic process"/>
    <property type="evidence" value="ECO:0007669"/>
    <property type="project" value="TreeGrafter"/>
</dbReference>
<feature type="domain" description="HD/PDEase" evidence="2">
    <location>
        <begin position="49"/>
        <end position="206"/>
    </location>
</feature>
<dbReference type="Proteomes" id="UP000266673">
    <property type="component" value="Unassembled WGS sequence"/>
</dbReference>
<dbReference type="Pfam" id="PF01966">
    <property type="entry name" value="HD"/>
    <property type="match status" value="1"/>
</dbReference>
<dbReference type="EMBL" id="QKWP01000851">
    <property type="protein sequence ID" value="RIB14226.1"/>
    <property type="molecule type" value="Genomic_DNA"/>
</dbReference>
<organism evidence="3 4">
    <name type="scientific">Gigaspora rosea</name>
    <dbReference type="NCBI Taxonomy" id="44941"/>
    <lineage>
        <taxon>Eukaryota</taxon>
        <taxon>Fungi</taxon>
        <taxon>Fungi incertae sedis</taxon>
        <taxon>Mucoromycota</taxon>
        <taxon>Glomeromycotina</taxon>
        <taxon>Glomeromycetes</taxon>
        <taxon>Diversisporales</taxon>
        <taxon>Gigasporaceae</taxon>
        <taxon>Gigaspora</taxon>
    </lineage>
</organism>
<gene>
    <name evidence="3" type="ORF">C2G38_2040374</name>
</gene>
<dbReference type="InterPro" id="IPR050135">
    <property type="entry name" value="dGTPase-like"/>
</dbReference>
<sequence length="501" mass="59712">MDSNKLIKDPIHGYIKFEDWVIQFIDTPQFQRLRDIKQLGTAFYVFPGATHTRFEHSLGTAYLAYNLTKRLQEQQGKNDDDDRNLKCVTLAALCHDLGHGPYSHLFDRDFIKDRLGIIDWKHEDGSITMFDDLLKKNPNINLKSMDLKEPDDVEIIKALIKGDPKSLSKSTRNIPNYLFNIVNNDENSLDVDKFDYLARDCYYSGAKIQFDFQRLMELSRVMKDEDEDKDKIVYYYKECYLIYELFHTRYSLHKTVYKHRVIRAIDHMICDVLKYAQKYLEKKFEVENFKDLLNDGEKYIQLSDSIFYEIEYSKDDELTRSKEIIRQIKKRKLYKLVDEVLTEKKDDTKKKNINKEILNEVKNKCENVDRGDVIVDWLSFDYGKKDKNPVKFVKFYDFNDDKKPFLKKKINKEDVSYFLPKVYKEEIVQIYLRTKENDQKHELKKKVKEIKAVFREKAKDLNLIKEEEEGSNSESEKDKKGKRLSISDETSQRKKSKNEEK</sequence>
<accession>A0A397V4H9</accession>
<name>A0A397V4H9_9GLOM</name>
<dbReference type="GO" id="GO:0008832">
    <property type="term" value="F:dGTPase activity"/>
    <property type="evidence" value="ECO:0007669"/>
    <property type="project" value="TreeGrafter"/>
</dbReference>
<dbReference type="Gene3D" id="1.10.3210.10">
    <property type="entry name" value="Hypothetical protein af1432"/>
    <property type="match status" value="1"/>
</dbReference>
<dbReference type="InterPro" id="IPR006674">
    <property type="entry name" value="HD_domain"/>
</dbReference>
<evidence type="ECO:0000313" key="4">
    <source>
        <dbReference type="Proteomes" id="UP000266673"/>
    </source>
</evidence>
<evidence type="ECO:0000256" key="1">
    <source>
        <dbReference type="SAM" id="MobiDB-lite"/>
    </source>
</evidence>
<reference evidence="3 4" key="1">
    <citation type="submission" date="2018-06" db="EMBL/GenBank/DDBJ databases">
        <title>Comparative genomics reveals the genomic features of Rhizophagus irregularis, R. cerebriforme, R. diaphanum and Gigaspora rosea, and their symbiotic lifestyle signature.</title>
        <authorList>
            <person name="Morin E."/>
            <person name="San Clemente H."/>
            <person name="Chen E.C.H."/>
            <person name="De La Providencia I."/>
            <person name="Hainaut M."/>
            <person name="Kuo A."/>
            <person name="Kohler A."/>
            <person name="Murat C."/>
            <person name="Tang N."/>
            <person name="Roy S."/>
            <person name="Loubradou J."/>
            <person name="Henrissat B."/>
            <person name="Grigoriev I.V."/>
            <person name="Corradi N."/>
            <person name="Roux C."/>
            <person name="Martin F.M."/>
        </authorList>
    </citation>
    <scope>NUCLEOTIDE SEQUENCE [LARGE SCALE GENOMIC DNA]</scope>
    <source>
        <strain evidence="3 4">DAOM 194757</strain>
    </source>
</reference>